<dbReference type="InterPro" id="IPR021109">
    <property type="entry name" value="Peptidase_aspartic_dom_sf"/>
</dbReference>
<protein>
    <submittedName>
        <fullName evidence="1">Uncharacterized protein</fullName>
    </submittedName>
</protein>
<proteinExistence type="predicted"/>
<dbReference type="AlphaFoldDB" id="A0A1X0QCU5"/>
<gene>
    <name evidence="1" type="ORF">HERIO_516</name>
</gene>
<evidence type="ECO:0000313" key="2">
    <source>
        <dbReference type="Proteomes" id="UP000192356"/>
    </source>
</evidence>
<evidence type="ECO:0000313" key="1">
    <source>
        <dbReference type="EMBL" id="ORD97606.1"/>
    </source>
</evidence>
<dbReference type="EMBL" id="LVKB01000016">
    <property type="protein sequence ID" value="ORD97606.1"/>
    <property type="molecule type" value="Genomic_DNA"/>
</dbReference>
<reference evidence="1 2" key="1">
    <citation type="journal article" date="2017" name="Environ. Microbiol.">
        <title>Decay of the glycolytic pathway and adaptation to intranuclear parasitism within Enterocytozoonidae microsporidia.</title>
        <authorList>
            <person name="Wiredu Boakye D."/>
            <person name="Jaroenlak P."/>
            <person name="Prachumwat A."/>
            <person name="Williams T.A."/>
            <person name="Bateman K.S."/>
            <person name="Itsathitphaisarn O."/>
            <person name="Sritunyalucksana K."/>
            <person name="Paszkiewicz K.H."/>
            <person name="Moore K.A."/>
            <person name="Stentiford G.D."/>
            <person name="Williams B.A."/>
        </authorList>
    </citation>
    <scope>NUCLEOTIDE SEQUENCE [LARGE SCALE GENOMIC DNA]</scope>
    <source>
        <strain evidence="1 2">GB1</strain>
    </source>
</reference>
<name>A0A1X0QCU5_9MICR</name>
<dbReference type="VEuPathDB" id="MicrosporidiaDB:HERIO_516"/>
<accession>A0A1X0QCU5</accession>
<dbReference type="Gene3D" id="2.40.70.10">
    <property type="entry name" value="Acid Proteases"/>
    <property type="match status" value="1"/>
</dbReference>
<dbReference type="Proteomes" id="UP000192356">
    <property type="component" value="Unassembled WGS sequence"/>
</dbReference>
<dbReference type="VEuPathDB" id="MicrosporidiaDB:A0H76_1221"/>
<sequence>MAEKKKQSNQTLALCEIKPMLPQVMINALINDLDNSFTIDTESVESILSRTNTQKLMLKITKNEKIHNIQVANGEFIKLSEKPVGKMRFYEYTKAEYDVEFLIAEKFVNNTILRIKFLEKYNVNIILSERYLQFPTFNVNLTTPTTSLSLPDLELSDKVKCMLTQQDVVIDMINEFVEHSPELEEINNFEHSIILKPSAVFTSKPYSIPMALVEQFKDKLKTS</sequence>
<keyword evidence="2" id="KW-1185">Reference proteome</keyword>
<organism evidence="1 2">
    <name type="scientific">Hepatospora eriocheir</name>
    <dbReference type="NCBI Taxonomy" id="1081669"/>
    <lineage>
        <taxon>Eukaryota</taxon>
        <taxon>Fungi</taxon>
        <taxon>Fungi incertae sedis</taxon>
        <taxon>Microsporidia</taxon>
        <taxon>Hepatosporidae</taxon>
        <taxon>Hepatospora</taxon>
    </lineage>
</organism>
<comment type="caution">
    <text evidence="1">The sequence shown here is derived from an EMBL/GenBank/DDBJ whole genome shotgun (WGS) entry which is preliminary data.</text>
</comment>